<dbReference type="Proteomes" id="UP000638981">
    <property type="component" value="Unassembled WGS sequence"/>
</dbReference>
<sequence>MLGWALTFLVVALIAAALGFGGIAGTSAGIAQILFFIFIVLFVVAMIARAIQGRPPV</sequence>
<dbReference type="NCBIfam" id="NF010226">
    <property type="entry name" value="PRK13682.1-1"/>
    <property type="match status" value="1"/>
</dbReference>
<evidence type="ECO:0000256" key="5">
    <source>
        <dbReference type="HAMAP-Rule" id="MF_01361"/>
    </source>
</evidence>
<dbReference type="RefSeq" id="WP_189411196.1">
    <property type="nucleotide sequence ID" value="NZ_BMYJ01000004.1"/>
</dbReference>
<protein>
    <recommendedName>
        <fullName evidence="5">UPF0391 membrane protein GCM10007315_16970</fullName>
    </recommendedName>
</protein>
<feature type="transmembrane region" description="Helical" evidence="5">
    <location>
        <begin position="29"/>
        <end position="51"/>
    </location>
</feature>
<reference evidence="6" key="1">
    <citation type="journal article" date="2014" name="Int. J. Syst. Evol. Microbiol.">
        <title>Complete genome sequence of Corynebacterium casei LMG S-19264T (=DSM 44701T), isolated from a smear-ripened cheese.</title>
        <authorList>
            <consortium name="US DOE Joint Genome Institute (JGI-PGF)"/>
            <person name="Walter F."/>
            <person name="Albersmeier A."/>
            <person name="Kalinowski J."/>
            <person name="Ruckert C."/>
        </authorList>
    </citation>
    <scope>NUCLEOTIDE SEQUENCE</scope>
    <source>
        <strain evidence="6">KCTC 23310</strain>
    </source>
</reference>
<keyword evidence="3 5" id="KW-1133">Transmembrane helix</keyword>
<dbReference type="Pfam" id="PF07043">
    <property type="entry name" value="DUF1328"/>
    <property type="match status" value="1"/>
</dbReference>
<reference evidence="6" key="2">
    <citation type="submission" date="2020-09" db="EMBL/GenBank/DDBJ databases">
        <authorList>
            <person name="Sun Q."/>
            <person name="Kim S."/>
        </authorList>
    </citation>
    <scope>NUCLEOTIDE SEQUENCE</scope>
    <source>
        <strain evidence="6">KCTC 23310</strain>
    </source>
</reference>
<dbReference type="NCBIfam" id="NF010228">
    <property type="entry name" value="PRK13682.1-3"/>
    <property type="match status" value="1"/>
</dbReference>
<comment type="subcellular location">
    <subcellularLocation>
        <location evidence="5">Cell membrane</location>
        <topology evidence="5">Single-pass membrane protein</topology>
    </subcellularLocation>
</comment>
<comment type="caution">
    <text evidence="6">The sequence shown here is derived from an EMBL/GenBank/DDBJ whole genome shotgun (WGS) entry which is preliminary data.</text>
</comment>
<gene>
    <name evidence="6" type="ORF">GCM10007315_16970</name>
</gene>
<keyword evidence="1 5" id="KW-1003">Cell membrane</keyword>
<keyword evidence="4 5" id="KW-0472">Membrane</keyword>
<evidence type="ECO:0000256" key="2">
    <source>
        <dbReference type="ARBA" id="ARBA00022692"/>
    </source>
</evidence>
<dbReference type="NCBIfam" id="NF010229">
    <property type="entry name" value="PRK13682.1-4"/>
    <property type="match status" value="1"/>
</dbReference>
<evidence type="ECO:0000256" key="1">
    <source>
        <dbReference type="ARBA" id="ARBA00022475"/>
    </source>
</evidence>
<proteinExistence type="inferred from homology"/>
<dbReference type="HAMAP" id="MF_01361">
    <property type="entry name" value="UPF0391"/>
    <property type="match status" value="1"/>
</dbReference>
<comment type="similarity">
    <text evidence="5">Belongs to the UPF0391 family.</text>
</comment>
<organism evidence="6 7">
    <name type="scientific">Neogemmobacter tilapiae</name>
    <dbReference type="NCBI Taxonomy" id="875041"/>
    <lineage>
        <taxon>Bacteria</taxon>
        <taxon>Pseudomonadati</taxon>
        <taxon>Pseudomonadota</taxon>
        <taxon>Alphaproteobacteria</taxon>
        <taxon>Rhodobacterales</taxon>
        <taxon>Paracoccaceae</taxon>
        <taxon>Neogemmobacter</taxon>
    </lineage>
</organism>
<evidence type="ECO:0000313" key="6">
    <source>
        <dbReference type="EMBL" id="GHC54626.1"/>
    </source>
</evidence>
<dbReference type="AlphaFoldDB" id="A0A918TQ48"/>
<dbReference type="PIRSF" id="PIRSF036466">
    <property type="entry name" value="UCP036466"/>
    <property type="match status" value="1"/>
</dbReference>
<evidence type="ECO:0000313" key="7">
    <source>
        <dbReference type="Proteomes" id="UP000638981"/>
    </source>
</evidence>
<evidence type="ECO:0000256" key="4">
    <source>
        <dbReference type="ARBA" id="ARBA00023136"/>
    </source>
</evidence>
<name>A0A918TQ48_9RHOB</name>
<accession>A0A918TQ48</accession>
<keyword evidence="2 5" id="KW-0812">Transmembrane</keyword>
<evidence type="ECO:0000256" key="3">
    <source>
        <dbReference type="ARBA" id="ARBA00022989"/>
    </source>
</evidence>
<dbReference type="InterPro" id="IPR009760">
    <property type="entry name" value="DUF1328"/>
</dbReference>
<dbReference type="EMBL" id="BMYJ01000004">
    <property type="protein sequence ID" value="GHC54626.1"/>
    <property type="molecule type" value="Genomic_DNA"/>
</dbReference>
<dbReference type="GO" id="GO:0005886">
    <property type="term" value="C:plasma membrane"/>
    <property type="evidence" value="ECO:0007669"/>
    <property type="project" value="UniProtKB-SubCell"/>
</dbReference>
<keyword evidence="7" id="KW-1185">Reference proteome</keyword>